<sequence length="204" mass="23735">MIGLLIALISVFGWLIWTNAFYQVKEGFAMIRSGLGGQKVYFRGSFLAYPIVHQVTKISISEQRVLVNQTGAFSVRAKDHIRINIQLTFWVQIKHTSWDVLKAAQMIDQEEASFKDMLQNSFEPKLKEAITQVVKTFDYQELYEQQERFKMGLIQYLDEDLGSYQLNRINVVEFKHLPLDAYDVDYDVLDAKGYQNLKKILNQP</sequence>
<organism evidence="3 4">
    <name type="scientific">Aureispira anguillae</name>
    <dbReference type="NCBI Taxonomy" id="2864201"/>
    <lineage>
        <taxon>Bacteria</taxon>
        <taxon>Pseudomonadati</taxon>
        <taxon>Bacteroidota</taxon>
        <taxon>Saprospiria</taxon>
        <taxon>Saprospirales</taxon>
        <taxon>Saprospiraceae</taxon>
        <taxon>Aureispira</taxon>
    </lineage>
</organism>
<evidence type="ECO:0000256" key="1">
    <source>
        <dbReference type="ARBA" id="ARBA00004167"/>
    </source>
</evidence>
<dbReference type="Proteomes" id="UP001060919">
    <property type="component" value="Chromosome"/>
</dbReference>
<dbReference type="Gene3D" id="3.30.479.30">
    <property type="entry name" value="Band 7 domain"/>
    <property type="match status" value="1"/>
</dbReference>
<proteinExistence type="predicted"/>
<name>A0A915YKY2_9BACT</name>
<dbReference type="EMBL" id="AP026867">
    <property type="protein sequence ID" value="BDS14851.1"/>
    <property type="molecule type" value="Genomic_DNA"/>
</dbReference>
<evidence type="ECO:0000313" key="3">
    <source>
        <dbReference type="EMBL" id="BDS14851.1"/>
    </source>
</evidence>
<dbReference type="AlphaFoldDB" id="A0A915YKY2"/>
<keyword evidence="4" id="KW-1185">Reference proteome</keyword>
<dbReference type="InterPro" id="IPR001107">
    <property type="entry name" value="Band_7"/>
</dbReference>
<dbReference type="SUPFAM" id="SSF117892">
    <property type="entry name" value="Band 7/SPFH domain"/>
    <property type="match status" value="1"/>
</dbReference>
<evidence type="ECO:0000313" key="4">
    <source>
        <dbReference type="Proteomes" id="UP001060919"/>
    </source>
</evidence>
<dbReference type="Pfam" id="PF01145">
    <property type="entry name" value="Band_7"/>
    <property type="match status" value="1"/>
</dbReference>
<comment type="subcellular location">
    <subcellularLocation>
        <location evidence="1">Membrane</location>
        <topology evidence="1">Single-pass membrane protein</topology>
    </subcellularLocation>
</comment>
<dbReference type="GO" id="GO:0016020">
    <property type="term" value="C:membrane"/>
    <property type="evidence" value="ECO:0007669"/>
    <property type="project" value="UniProtKB-SubCell"/>
</dbReference>
<dbReference type="RefSeq" id="WP_264790054.1">
    <property type="nucleotide sequence ID" value="NZ_AP026867.1"/>
</dbReference>
<dbReference type="InterPro" id="IPR036013">
    <property type="entry name" value="Band_7/SPFH_dom_sf"/>
</dbReference>
<dbReference type="KEGG" id="aup:AsAng_0056330"/>
<protein>
    <submittedName>
        <fullName evidence="3">SPFH domain-containing protein</fullName>
    </submittedName>
</protein>
<gene>
    <name evidence="3" type="ORF">AsAng_0056330</name>
</gene>
<evidence type="ECO:0000259" key="2">
    <source>
        <dbReference type="Pfam" id="PF01145"/>
    </source>
</evidence>
<feature type="domain" description="Band 7" evidence="2">
    <location>
        <begin position="23"/>
        <end position="170"/>
    </location>
</feature>
<accession>A0A915YKY2</accession>
<reference evidence="3" key="1">
    <citation type="submission" date="2022-09" db="EMBL/GenBank/DDBJ databases">
        <title>Aureispira anguillicida sp. nov., isolated from Leptocephalus of Japanese eel Anguilla japonica.</title>
        <authorList>
            <person name="Yuasa K."/>
            <person name="Mekata T."/>
            <person name="Ikunari K."/>
        </authorList>
    </citation>
    <scope>NUCLEOTIDE SEQUENCE</scope>
    <source>
        <strain evidence="3">EL160426</strain>
    </source>
</reference>